<keyword evidence="2" id="KW-1185">Reference proteome</keyword>
<feature type="non-terminal residue" evidence="1">
    <location>
        <position position="12"/>
    </location>
</feature>
<organism evidence="1 2">
    <name type="scientific">Trifolium medium</name>
    <dbReference type="NCBI Taxonomy" id="97028"/>
    <lineage>
        <taxon>Eukaryota</taxon>
        <taxon>Viridiplantae</taxon>
        <taxon>Streptophyta</taxon>
        <taxon>Embryophyta</taxon>
        <taxon>Tracheophyta</taxon>
        <taxon>Spermatophyta</taxon>
        <taxon>Magnoliopsida</taxon>
        <taxon>eudicotyledons</taxon>
        <taxon>Gunneridae</taxon>
        <taxon>Pentapetalae</taxon>
        <taxon>rosids</taxon>
        <taxon>fabids</taxon>
        <taxon>Fabales</taxon>
        <taxon>Fabaceae</taxon>
        <taxon>Papilionoideae</taxon>
        <taxon>50 kb inversion clade</taxon>
        <taxon>NPAAA clade</taxon>
        <taxon>Hologalegina</taxon>
        <taxon>IRL clade</taxon>
        <taxon>Trifolieae</taxon>
        <taxon>Trifolium</taxon>
    </lineage>
</organism>
<comment type="caution">
    <text evidence="1">The sequence shown here is derived from an EMBL/GenBank/DDBJ whole genome shotgun (WGS) entry which is preliminary data.</text>
</comment>
<evidence type="ECO:0000313" key="2">
    <source>
        <dbReference type="Proteomes" id="UP000265520"/>
    </source>
</evidence>
<reference evidence="1 2" key="1">
    <citation type="journal article" date="2018" name="Front. Plant Sci.">
        <title>Red Clover (Trifolium pratense) and Zigzag Clover (T. medium) - A Picture of Genomic Similarities and Differences.</title>
        <authorList>
            <person name="Dluhosova J."/>
            <person name="Istvanek J."/>
            <person name="Nedelnik J."/>
            <person name="Repkova J."/>
        </authorList>
    </citation>
    <scope>NUCLEOTIDE SEQUENCE [LARGE SCALE GENOMIC DNA]</scope>
    <source>
        <strain evidence="2">cv. 10/8</strain>
        <tissue evidence="1">Leaf</tissue>
    </source>
</reference>
<proteinExistence type="predicted"/>
<name>A0A392V7P1_9FABA</name>
<evidence type="ECO:0000313" key="1">
    <source>
        <dbReference type="EMBL" id="MCI82470.1"/>
    </source>
</evidence>
<dbReference type="Proteomes" id="UP000265520">
    <property type="component" value="Unassembled WGS sequence"/>
</dbReference>
<sequence>MDIMELMQIFTG</sequence>
<dbReference type="EMBL" id="LXQA011044210">
    <property type="protein sequence ID" value="MCI82470.1"/>
    <property type="molecule type" value="Genomic_DNA"/>
</dbReference>
<accession>A0A392V7P1</accession>
<protein>
    <submittedName>
        <fullName evidence="1">Uncharacterized protein</fullName>
    </submittedName>
</protein>